<reference evidence="2" key="1">
    <citation type="submission" date="2016-12" db="EMBL/GenBank/DDBJ databases">
        <authorList>
            <person name="Brunel B."/>
        </authorList>
    </citation>
    <scope>NUCLEOTIDE SEQUENCE [LARGE SCALE GENOMIC DNA]</scope>
</reference>
<name>A0A2P9AUI4_9HYPH</name>
<dbReference type="AlphaFoldDB" id="A0A2P9AUI4"/>
<sequence length="123" mass="14046">MIYDCGTTDRPRKRRTGCERFARDSVPLFENTAIKLIDFWTSEGRVGEQELINRKILIAEDDGTVAFQLSDTLSMKERTSCIRSTRSRIALDVIMKERNSHHRRSNLASTMPGLGLEIVEAML</sequence>
<organism evidence="1 2">
    <name type="scientific">Mesorhizobium delmotii</name>
    <dbReference type="NCBI Taxonomy" id="1631247"/>
    <lineage>
        <taxon>Bacteria</taxon>
        <taxon>Pseudomonadati</taxon>
        <taxon>Pseudomonadota</taxon>
        <taxon>Alphaproteobacteria</taxon>
        <taxon>Hyphomicrobiales</taxon>
        <taxon>Phyllobacteriaceae</taxon>
        <taxon>Mesorhizobium</taxon>
    </lineage>
</organism>
<keyword evidence="2" id="KW-1185">Reference proteome</keyword>
<evidence type="ECO:0000313" key="1">
    <source>
        <dbReference type="EMBL" id="SJM34818.1"/>
    </source>
</evidence>
<gene>
    <name evidence="1" type="ORF">BQ8482_500027</name>
</gene>
<accession>A0A2P9AUI4</accession>
<evidence type="ECO:0000313" key="2">
    <source>
        <dbReference type="Proteomes" id="UP000245698"/>
    </source>
</evidence>
<dbReference type="Proteomes" id="UP000245698">
    <property type="component" value="Unassembled WGS sequence"/>
</dbReference>
<proteinExistence type="predicted"/>
<dbReference type="EMBL" id="FUIG01000060">
    <property type="protein sequence ID" value="SJM34818.1"/>
    <property type="molecule type" value="Genomic_DNA"/>
</dbReference>
<protein>
    <submittedName>
        <fullName evidence="1">Uncharacterized protein</fullName>
    </submittedName>
</protein>